<keyword evidence="1" id="KW-0675">Receptor</keyword>
<comment type="caution">
    <text evidence="1">The sequence shown here is derived from an EMBL/GenBank/DDBJ whole genome shotgun (WGS) entry which is preliminary data.</text>
</comment>
<dbReference type="Proteomes" id="UP000805704">
    <property type="component" value="Chromosome 8"/>
</dbReference>
<organism evidence="1 2">
    <name type="scientific">Nibea albiflora</name>
    <name type="common">Yellow drum</name>
    <name type="synonym">Corvina albiflora</name>
    <dbReference type="NCBI Taxonomy" id="240163"/>
    <lineage>
        <taxon>Eukaryota</taxon>
        <taxon>Metazoa</taxon>
        <taxon>Chordata</taxon>
        <taxon>Craniata</taxon>
        <taxon>Vertebrata</taxon>
        <taxon>Euteleostomi</taxon>
        <taxon>Actinopterygii</taxon>
        <taxon>Neopterygii</taxon>
        <taxon>Teleostei</taxon>
        <taxon>Neoteleostei</taxon>
        <taxon>Acanthomorphata</taxon>
        <taxon>Eupercaria</taxon>
        <taxon>Sciaenidae</taxon>
        <taxon>Nibea</taxon>
    </lineage>
</organism>
<name>A0ACB7EJ11_NIBAL</name>
<evidence type="ECO:0000313" key="1">
    <source>
        <dbReference type="EMBL" id="KAG8000831.1"/>
    </source>
</evidence>
<sequence>MIFIVLSYSVLTSQEDNENEFTTENYVDLENYTIVYGTDPCRASLPESWTLGLMVTYIVVFVFSMLGNSIVVYVVCYMKKGRATTDIYLMHLAVADLLFSITLPFWAVRRLFRLDLCVDRHFAIVRATRVSSHHLLVKVVCFVVWVTAGLLSLPVTIQKESMLAEDLDQKICYENLTGESSDHWRVGMRVLRHTVGFFLPLVVMAVCYGWTLVTLFHTRNQQKHKAIRVILAVVLAFVVCWLPYNISVLIRYAHTT</sequence>
<evidence type="ECO:0000313" key="2">
    <source>
        <dbReference type="Proteomes" id="UP000805704"/>
    </source>
</evidence>
<protein>
    <submittedName>
        <fullName evidence="1">C-X-C chemokine receptor type 1</fullName>
    </submittedName>
</protein>
<dbReference type="EMBL" id="CM024796">
    <property type="protein sequence ID" value="KAG8000831.1"/>
    <property type="molecule type" value="Genomic_DNA"/>
</dbReference>
<gene>
    <name evidence="1" type="primary">CXCR1.2</name>
    <name evidence="1" type="ORF">GBF38_018087</name>
</gene>
<reference evidence="1" key="1">
    <citation type="submission" date="2020-04" db="EMBL/GenBank/DDBJ databases">
        <title>A chromosome-scale assembly and high-density genetic map of the yellow drum (Nibea albiflora) genome.</title>
        <authorList>
            <person name="Xu D."/>
            <person name="Zhang W."/>
            <person name="Chen R."/>
            <person name="Tan P."/>
            <person name="Wang L."/>
            <person name="Song H."/>
            <person name="Tian L."/>
            <person name="Zhu Q."/>
            <person name="Wang B."/>
        </authorList>
    </citation>
    <scope>NUCLEOTIDE SEQUENCE</scope>
    <source>
        <strain evidence="1">ZJHYS-2018</strain>
    </source>
</reference>
<keyword evidence="2" id="KW-1185">Reference proteome</keyword>
<proteinExistence type="predicted"/>
<accession>A0ACB7EJ11</accession>